<dbReference type="SUPFAM" id="SSF63380">
    <property type="entry name" value="Riboflavin synthase domain-like"/>
    <property type="match status" value="1"/>
</dbReference>
<dbReference type="InterPro" id="IPR017938">
    <property type="entry name" value="Riboflavin_synthase-like_b-brl"/>
</dbReference>
<dbReference type="GO" id="GO:0032259">
    <property type="term" value="P:methylation"/>
    <property type="evidence" value="ECO:0007669"/>
    <property type="project" value="UniProtKB-KW"/>
</dbReference>
<keyword evidence="1" id="KW-0285">Flavoprotein</keyword>
<dbReference type="PROSITE" id="PS51085">
    <property type="entry name" value="2FE2S_FER_2"/>
    <property type="match status" value="1"/>
</dbReference>
<comment type="caution">
    <text evidence="9">The sequence shown here is derived from an EMBL/GenBank/DDBJ whole genome shotgun (WGS) entry which is preliminary data.</text>
</comment>
<evidence type="ECO:0000256" key="6">
    <source>
        <dbReference type="ARBA" id="ARBA00023014"/>
    </source>
</evidence>
<keyword evidence="9" id="KW-0808">Transferase</keyword>
<dbReference type="Gene3D" id="3.40.50.80">
    <property type="entry name" value="Nucleotide-binding domain of ferredoxin-NADP reductase (FNR) module"/>
    <property type="match status" value="1"/>
</dbReference>
<organism evidence="9 10">
    <name type="scientific">Klebsiella quasivariicola</name>
    <dbReference type="NCBI Taxonomy" id="2026240"/>
    <lineage>
        <taxon>Bacteria</taxon>
        <taxon>Pseudomonadati</taxon>
        <taxon>Pseudomonadota</taxon>
        <taxon>Gammaproteobacteria</taxon>
        <taxon>Enterobacterales</taxon>
        <taxon>Enterobacteriaceae</taxon>
        <taxon>Klebsiella/Raoultella group</taxon>
        <taxon>Klebsiella</taxon>
        <taxon>Klebsiella pneumoniae complex</taxon>
    </lineage>
</organism>
<keyword evidence="5" id="KW-0408">Iron</keyword>
<dbReference type="InterPro" id="IPR006058">
    <property type="entry name" value="2Fe2S_fd_BS"/>
</dbReference>
<dbReference type="PROSITE" id="PS00197">
    <property type="entry name" value="2FE2S_FER_1"/>
    <property type="match status" value="1"/>
</dbReference>
<accession>A0A8B4TQ86</accession>
<reference evidence="9 10" key="1">
    <citation type="submission" date="2018-08" db="EMBL/GenBank/DDBJ databases">
        <authorList>
            <consortium name="Pathogen Informatics"/>
        </authorList>
    </citation>
    <scope>NUCLEOTIDE SEQUENCE [LARGE SCALE GENOMIC DNA]</scope>
    <source>
        <strain evidence="9 10">EuSCAPE_IT371</strain>
    </source>
</reference>
<dbReference type="GO" id="GO:0008168">
    <property type="term" value="F:methyltransferase activity"/>
    <property type="evidence" value="ECO:0007669"/>
    <property type="project" value="UniProtKB-KW"/>
</dbReference>
<gene>
    <name evidence="9" type="primary">vanB</name>
    <name evidence="9" type="ORF">SAMEA3538780_00848</name>
</gene>
<dbReference type="GO" id="GO:0051537">
    <property type="term" value="F:2 iron, 2 sulfur cluster binding"/>
    <property type="evidence" value="ECO:0007669"/>
    <property type="project" value="UniProtKB-KW"/>
</dbReference>
<protein>
    <submittedName>
        <fullName evidence="9">Vanillate O-demethylase oxidoreductase</fullName>
        <ecNumber evidence="9">1.-.-.-</ecNumber>
    </submittedName>
</protein>
<evidence type="ECO:0000256" key="4">
    <source>
        <dbReference type="ARBA" id="ARBA00023002"/>
    </source>
</evidence>
<feature type="domain" description="FAD-binding FR-type" evidence="8">
    <location>
        <begin position="3"/>
        <end position="108"/>
    </location>
</feature>
<keyword evidence="9" id="KW-0489">Methyltransferase</keyword>
<dbReference type="InterPro" id="IPR039261">
    <property type="entry name" value="FNR_nucleotide-bd"/>
</dbReference>
<dbReference type="GO" id="GO:0046872">
    <property type="term" value="F:metal ion binding"/>
    <property type="evidence" value="ECO:0007669"/>
    <property type="project" value="UniProtKB-KW"/>
</dbReference>
<evidence type="ECO:0000256" key="2">
    <source>
        <dbReference type="ARBA" id="ARBA00022714"/>
    </source>
</evidence>
<dbReference type="PROSITE" id="PS51384">
    <property type="entry name" value="FAD_FR"/>
    <property type="match status" value="1"/>
</dbReference>
<dbReference type="AlphaFoldDB" id="A0A8B4TQ86"/>
<dbReference type="PANTHER" id="PTHR47354">
    <property type="entry name" value="NADH OXIDOREDUCTASE HCR"/>
    <property type="match status" value="1"/>
</dbReference>
<name>A0A8B4TQ86_9ENTR</name>
<dbReference type="Gene3D" id="3.10.20.30">
    <property type="match status" value="1"/>
</dbReference>
<dbReference type="EMBL" id="UJZG01000002">
    <property type="protein sequence ID" value="SXD89815.1"/>
    <property type="molecule type" value="Genomic_DNA"/>
</dbReference>
<dbReference type="Gene3D" id="2.40.30.10">
    <property type="entry name" value="Translation factors"/>
    <property type="match status" value="1"/>
</dbReference>
<proteinExistence type="predicted"/>
<evidence type="ECO:0000256" key="3">
    <source>
        <dbReference type="ARBA" id="ARBA00022723"/>
    </source>
</evidence>
<evidence type="ECO:0000256" key="1">
    <source>
        <dbReference type="ARBA" id="ARBA00022630"/>
    </source>
</evidence>
<dbReference type="InterPro" id="IPR012675">
    <property type="entry name" value="Beta-grasp_dom_sf"/>
</dbReference>
<evidence type="ECO:0000259" key="7">
    <source>
        <dbReference type="PROSITE" id="PS51085"/>
    </source>
</evidence>
<evidence type="ECO:0000313" key="9">
    <source>
        <dbReference type="EMBL" id="SXD89815.1"/>
    </source>
</evidence>
<keyword evidence="3" id="KW-0479">Metal-binding</keyword>
<dbReference type="EC" id="1.-.-.-" evidence="9"/>
<keyword evidence="2" id="KW-0001">2Fe-2S</keyword>
<keyword evidence="4 9" id="KW-0560">Oxidoreductase</keyword>
<evidence type="ECO:0000313" key="10">
    <source>
        <dbReference type="Proteomes" id="UP000257712"/>
    </source>
</evidence>
<dbReference type="Pfam" id="PF00111">
    <property type="entry name" value="Fer2"/>
    <property type="match status" value="1"/>
</dbReference>
<dbReference type="SUPFAM" id="SSF54292">
    <property type="entry name" value="2Fe-2S ferredoxin-like"/>
    <property type="match status" value="1"/>
</dbReference>
<evidence type="ECO:0000259" key="8">
    <source>
        <dbReference type="PROSITE" id="PS51384"/>
    </source>
</evidence>
<dbReference type="PRINTS" id="PR00409">
    <property type="entry name" value="PHDIOXRDTASE"/>
</dbReference>
<dbReference type="SUPFAM" id="SSF52343">
    <property type="entry name" value="Ferredoxin reductase-like, C-terminal NADP-linked domain"/>
    <property type="match status" value="1"/>
</dbReference>
<dbReference type="Proteomes" id="UP000257712">
    <property type="component" value="Unassembled WGS sequence"/>
</dbReference>
<evidence type="ECO:0000256" key="5">
    <source>
        <dbReference type="ARBA" id="ARBA00023004"/>
    </source>
</evidence>
<dbReference type="PANTHER" id="PTHR47354:SF1">
    <property type="entry name" value="CARNITINE MONOOXYGENASE REDUCTASE SUBUNIT"/>
    <property type="match status" value="1"/>
</dbReference>
<dbReference type="InterPro" id="IPR017927">
    <property type="entry name" value="FAD-bd_FR_type"/>
</dbReference>
<dbReference type="CDD" id="cd00207">
    <property type="entry name" value="fer2"/>
    <property type="match status" value="1"/>
</dbReference>
<dbReference type="CDD" id="cd06185">
    <property type="entry name" value="PDR_like"/>
    <property type="match status" value="1"/>
</dbReference>
<dbReference type="InterPro" id="IPR036010">
    <property type="entry name" value="2Fe-2S_ferredoxin-like_sf"/>
</dbReference>
<sequence>MVMHSHDLISVSVGEIRPNGEGNLSIILQAAAGEILPACSAGAHIDIIIPGVGPRQYSLCGAPDRSNTYEVCVRLTDTSTGGSRYLHQQLKPGDRLAISPPRNHFLLPQAGRYLLFAGGIGITPLLAMAEAIAARKGALELHYYVASARQTAFSPRLTQLAAGGTVAIHCSEEGASFRQRIPACLTTPDPDTAVVACGPEGFIQRLQSVMEEYCWSPSQFVFERFTPAAENNTAAKNAFYIELASSGQRLQVAADQTIAQVLQHAGVEVMLSCEQGMCGSCITGVLDGIPEHRDSVLTAEEKAGNDQITLCCSRAKSPGLVLDL</sequence>
<dbReference type="GO" id="GO:0016491">
    <property type="term" value="F:oxidoreductase activity"/>
    <property type="evidence" value="ECO:0007669"/>
    <property type="project" value="UniProtKB-KW"/>
</dbReference>
<dbReference type="InterPro" id="IPR050415">
    <property type="entry name" value="MRET"/>
</dbReference>
<feature type="domain" description="2Fe-2S ferredoxin-type" evidence="7">
    <location>
        <begin position="239"/>
        <end position="324"/>
    </location>
</feature>
<dbReference type="InterPro" id="IPR001041">
    <property type="entry name" value="2Fe-2S_ferredoxin-type"/>
</dbReference>
<keyword evidence="6" id="KW-0411">Iron-sulfur</keyword>